<gene>
    <name evidence="10" type="ORF">LOTGIDRAFT_207827</name>
</gene>
<feature type="region of interest" description="Disordered" evidence="7">
    <location>
        <begin position="180"/>
        <end position="240"/>
    </location>
</feature>
<sequence length="380" mass="40918">MASGALFGNASGRSQSKNLVEFRAGKMTLKDKMVTPDKRKGLVYVHQSDDSLMHFCWKDRTTGTVEDDLIIFPEDIEFKHLPQCTTGRAYLLKFKNSARKYFFWLQEPKSDKDEENCRKVNDFLNHPPTPGSNRGTGSSGIPSDLSGLGDTELQNVLSGMSQQQLMQLLGGGLGMGGGGAGGLSSLLGRPSSAQSTASEPAGRTSSSRTTTTGDTTPTTSRPATATAATTQSSTATTDSARQQIQLSDLQNILSTINVPPTEEKERLDLTQALNPESMVPILANPEIQAQLVPHLPEGESLPKTEAELRNTISSPQFQQALSSFSAALQSGELGSLMNQFGLGDDVANAAAQGDMEAFVKAMQERMKKDENKEGEEKMEH</sequence>
<feature type="domain" description="DEUBAD" evidence="8">
    <location>
        <begin position="260"/>
        <end position="372"/>
    </location>
</feature>
<evidence type="ECO:0000256" key="3">
    <source>
        <dbReference type="ARBA" id="ARBA00009216"/>
    </source>
</evidence>
<dbReference type="Gene3D" id="2.30.29.70">
    <property type="entry name" value="Proteasomal ubiquitin receptor Rpn13/ADRM1"/>
    <property type="match status" value="1"/>
</dbReference>
<dbReference type="InterPro" id="IPR038633">
    <property type="entry name" value="Rpn13/ADRM1_Pru_sf"/>
</dbReference>
<evidence type="ECO:0000313" key="10">
    <source>
        <dbReference type="EMBL" id="ESO99163.1"/>
    </source>
</evidence>
<keyword evidence="5" id="KW-0647">Proteasome</keyword>
<reference evidence="10 11" key="1">
    <citation type="journal article" date="2013" name="Nature">
        <title>Insights into bilaterian evolution from three spiralian genomes.</title>
        <authorList>
            <person name="Simakov O."/>
            <person name="Marletaz F."/>
            <person name="Cho S.J."/>
            <person name="Edsinger-Gonzales E."/>
            <person name="Havlak P."/>
            <person name="Hellsten U."/>
            <person name="Kuo D.H."/>
            <person name="Larsson T."/>
            <person name="Lv J."/>
            <person name="Arendt D."/>
            <person name="Savage R."/>
            <person name="Osoegawa K."/>
            <person name="de Jong P."/>
            <person name="Grimwood J."/>
            <person name="Chapman J.A."/>
            <person name="Shapiro H."/>
            <person name="Aerts A."/>
            <person name="Otillar R.P."/>
            <person name="Terry A.Y."/>
            <person name="Boore J.L."/>
            <person name="Grigoriev I.V."/>
            <person name="Lindberg D.R."/>
            <person name="Seaver E.C."/>
            <person name="Weisblat D.A."/>
            <person name="Putnam N.H."/>
            <person name="Rokhsar D.S."/>
        </authorList>
    </citation>
    <scope>NUCLEOTIDE SEQUENCE [LARGE SCALE GENOMIC DNA]</scope>
</reference>
<dbReference type="HOGENOM" id="CLU_041798_2_0_1"/>
<dbReference type="FunFam" id="1.10.2020.20:FF:000001">
    <property type="entry name" value="Proteasomal ubiquitin receptor ADRM1"/>
    <property type="match status" value="1"/>
</dbReference>
<dbReference type="EMBL" id="KB201091">
    <property type="protein sequence ID" value="ESO99163.1"/>
    <property type="molecule type" value="Genomic_DNA"/>
</dbReference>
<dbReference type="FunFam" id="2.30.29.70:FF:000001">
    <property type="entry name" value="Proteasomal ubiquitin receptor ADRM1"/>
    <property type="match status" value="1"/>
</dbReference>
<dbReference type="InterPro" id="IPR006773">
    <property type="entry name" value="Rpn13/ADRM1"/>
</dbReference>
<dbReference type="Proteomes" id="UP000030746">
    <property type="component" value="Unassembled WGS sequence"/>
</dbReference>
<feature type="domain" description="Pru" evidence="9">
    <location>
        <begin position="14"/>
        <end position="127"/>
    </location>
</feature>
<dbReference type="GO" id="GO:0070628">
    <property type="term" value="F:proteasome binding"/>
    <property type="evidence" value="ECO:0007669"/>
    <property type="project" value="TreeGrafter"/>
</dbReference>
<evidence type="ECO:0000259" key="9">
    <source>
        <dbReference type="PROSITE" id="PS51917"/>
    </source>
</evidence>
<dbReference type="Pfam" id="PF16550">
    <property type="entry name" value="RPN13_C"/>
    <property type="match status" value="1"/>
</dbReference>
<dbReference type="CTD" id="20246028"/>
<name>V4A5G1_LOTGI</name>
<dbReference type="GO" id="GO:0005634">
    <property type="term" value="C:nucleus"/>
    <property type="evidence" value="ECO:0007669"/>
    <property type="project" value="UniProtKB-SubCell"/>
</dbReference>
<dbReference type="GO" id="GO:0005737">
    <property type="term" value="C:cytoplasm"/>
    <property type="evidence" value="ECO:0007669"/>
    <property type="project" value="UniProtKB-SubCell"/>
</dbReference>
<keyword evidence="11" id="KW-1185">Reference proteome</keyword>
<organism evidence="10 11">
    <name type="scientific">Lottia gigantea</name>
    <name type="common">Giant owl limpet</name>
    <dbReference type="NCBI Taxonomy" id="225164"/>
    <lineage>
        <taxon>Eukaryota</taxon>
        <taxon>Metazoa</taxon>
        <taxon>Spiralia</taxon>
        <taxon>Lophotrochozoa</taxon>
        <taxon>Mollusca</taxon>
        <taxon>Gastropoda</taxon>
        <taxon>Patellogastropoda</taxon>
        <taxon>Lottioidea</taxon>
        <taxon>Lottiidae</taxon>
        <taxon>Lottia</taxon>
    </lineage>
</organism>
<dbReference type="GeneID" id="20246028"/>
<dbReference type="GO" id="GO:0008541">
    <property type="term" value="C:proteasome regulatory particle, lid subcomplex"/>
    <property type="evidence" value="ECO:0007669"/>
    <property type="project" value="TreeGrafter"/>
</dbReference>
<dbReference type="Gene3D" id="1.10.2020.20">
    <property type="match status" value="1"/>
</dbReference>
<dbReference type="AlphaFoldDB" id="V4A5G1"/>
<dbReference type="RefSeq" id="XP_009050123.1">
    <property type="nucleotide sequence ID" value="XM_009051875.1"/>
</dbReference>
<dbReference type="STRING" id="225164.V4A5G1"/>
<feature type="region of interest" description="Disordered" evidence="7">
    <location>
        <begin position="119"/>
        <end position="150"/>
    </location>
</feature>
<evidence type="ECO:0000256" key="1">
    <source>
        <dbReference type="ARBA" id="ARBA00004123"/>
    </source>
</evidence>
<feature type="compositionally biased region" description="Polar residues" evidence="7">
    <location>
        <begin position="131"/>
        <end position="141"/>
    </location>
</feature>
<dbReference type="OMA" id="SNQRHFF"/>
<proteinExistence type="inferred from homology"/>
<keyword evidence="4" id="KW-0963">Cytoplasm</keyword>
<dbReference type="CDD" id="cd13314">
    <property type="entry name" value="PH_Rpn13"/>
    <property type="match status" value="1"/>
</dbReference>
<evidence type="ECO:0000313" key="11">
    <source>
        <dbReference type="Proteomes" id="UP000030746"/>
    </source>
</evidence>
<dbReference type="PROSITE" id="PS51917">
    <property type="entry name" value="PRU"/>
    <property type="match status" value="1"/>
</dbReference>
<dbReference type="GO" id="GO:0061133">
    <property type="term" value="F:endopeptidase activator activity"/>
    <property type="evidence" value="ECO:0007669"/>
    <property type="project" value="TreeGrafter"/>
</dbReference>
<protein>
    <submittedName>
        <fullName evidence="10">Uncharacterized protein</fullName>
    </submittedName>
</protein>
<dbReference type="PROSITE" id="PS51916">
    <property type="entry name" value="DEUBAD"/>
    <property type="match status" value="1"/>
</dbReference>
<dbReference type="PANTHER" id="PTHR12225">
    <property type="entry name" value="ADHESION REGULATING MOLECULE 1 110 KDA CELL MEMBRANE GLYCOPROTEIN"/>
    <property type="match status" value="1"/>
</dbReference>
<dbReference type="OrthoDB" id="340431at2759"/>
<dbReference type="InterPro" id="IPR032368">
    <property type="entry name" value="RPN13_DEUBAD"/>
</dbReference>
<accession>V4A5G1</accession>
<evidence type="ECO:0000256" key="7">
    <source>
        <dbReference type="SAM" id="MobiDB-lite"/>
    </source>
</evidence>
<keyword evidence="6" id="KW-0539">Nucleus</keyword>
<dbReference type="InterPro" id="IPR038108">
    <property type="entry name" value="RPN13_DEUBAD_sf"/>
</dbReference>
<evidence type="ECO:0000259" key="8">
    <source>
        <dbReference type="PROSITE" id="PS51916"/>
    </source>
</evidence>
<dbReference type="InterPro" id="IPR044867">
    <property type="entry name" value="DEUBAD_dom"/>
</dbReference>
<dbReference type="KEGG" id="lgi:LOTGIDRAFT_207827"/>
<comment type="subcellular location">
    <subcellularLocation>
        <location evidence="2">Cytoplasm</location>
    </subcellularLocation>
    <subcellularLocation>
        <location evidence="1">Nucleus</location>
    </subcellularLocation>
</comment>
<dbReference type="PANTHER" id="PTHR12225:SF0">
    <property type="entry name" value="PROTEASOMAL UBIQUITIN RECEPTOR ADRM1"/>
    <property type="match status" value="1"/>
</dbReference>
<evidence type="ECO:0000256" key="6">
    <source>
        <dbReference type="ARBA" id="ARBA00023242"/>
    </source>
</evidence>
<evidence type="ECO:0000256" key="4">
    <source>
        <dbReference type="ARBA" id="ARBA00022490"/>
    </source>
</evidence>
<dbReference type="InterPro" id="IPR044868">
    <property type="entry name" value="Rpn13/ADRM1_Pru"/>
</dbReference>
<evidence type="ECO:0000256" key="5">
    <source>
        <dbReference type="ARBA" id="ARBA00022942"/>
    </source>
</evidence>
<comment type="similarity">
    <text evidence="3">Belongs to the ADRM1 family.</text>
</comment>
<dbReference type="Pfam" id="PF04683">
    <property type="entry name" value="Rpn13_ADRM1_Pru"/>
    <property type="match status" value="1"/>
</dbReference>
<feature type="compositionally biased region" description="Low complexity" evidence="7">
    <location>
        <begin position="201"/>
        <end position="240"/>
    </location>
</feature>
<evidence type="ECO:0000256" key="2">
    <source>
        <dbReference type="ARBA" id="ARBA00004496"/>
    </source>
</evidence>